<dbReference type="RefSeq" id="WP_058021545.1">
    <property type="nucleotide sequence ID" value="NZ_CP013189.1"/>
</dbReference>
<dbReference type="KEGG" id="pspi:PS2015_1408"/>
<evidence type="ECO:0000256" key="2">
    <source>
        <dbReference type="ARBA" id="ARBA00023082"/>
    </source>
</evidence>
<name>A0A0S2KCP5_9GAMM</name>
<dbReference type="InterPro" id="IPR036388">
    <property type="entry name" value="WH-like_DNA-bd_sf"/>
</dbReference>
<dbReference type="GO" id="GO:0006352">
    <property type="term" value="P:DNA-templated transcription initiation"/>
    <property type="evidence" value="ECO:0007669"/>
    <property type="project" value="InterPro"/>
</dbReference>
<evidence type="ECO:0000259" key="6">
    <source>
        <dbReference type="PROSITE" id="PS00715"/>
    </source>
</evidence>
<comment type="similarity">
    <text evidence="5">Belongs to the sigma-70 factor family.</text>
</comment>
<evidence type="ECO:0000313" key="9">
    <source>
        <dbReference type="Proteomes" id="UP000065641"/>
    </source>
</evidence>
<feature type="domain" description="RNA polymerase sigma-70" evidence="7">
    <location>
        <begin position="240"/>
        <end position="266"/>
    </location>
</feature>
<dbReference type="Gene3D" id="1.10.601.10">
    <property type="entry name" value="RNA Polymerase Primary Sigma Factor"/>
    <property type="match status" value="1"/>
</dbReference>
<dbReference type="Pfam" id="PF04545">
    <property type="entry name" value="Sigma70_r4"/>
    <property type="match status" value="1"/>
</dbReference>
<reference evidence="8 9" key="1">
    <citation type="submission" date="2015-11" db="EMBL/GenBank/DDBJ databases">
        <authorList>
            <person name="Zhang Y."/>
            <person name="Guo Z."/>
        </authorList>
    </citation>
    <scope>NUCLEOTIDE SEQUENCE [LARGE SCALE GENOMIC DNA]</scope>
    <source>
        <strain evidence="8 9">KCTC 32221</strain>
    </source>
</reference>
<keyword evidence="1 5" id="KW-0805">Transcription regulation</keyword>
<dbReference type="Gene3D" id="1.10.10.10">
    <property type="entry name" value="Winged helix-like DNA-binding domain superfamily/Winged helix DNA-binding domain"/>
    <property type="match status" value="2"/>
</dbReference>
<dbReference type="InterPro" id="IPR013325">
    <property type="entry name" value="RNA_pol_sigma_r2"/>
</dbReference>
<dbReference type="STRING" id="1249552.PS2015_1408"/>
<dbReference type="NCBIfam" id="TIGR02937">
    <property type="entry name" value="sigma70-ECF"/>
    <property type="match status" value="1"/>
</dbReference>
<dbReference type="PRINTS" id="PR00046">
    <property type="entry name" value="SIGMA70FCT"/>
</dbReference>
<sequence>MDYSIAALDAETSYIRDISRFRVLKFDDEVNLARASRQGCEHGRQAMIRHNLRLVVSMARRYRNRGLALMDLVEEGNLGLITAVDKYDPERGYRFSTYATWWIRQNIERAIMNHARNVRLPVHVIKNISQCRRQQQKLYAELGREPSRTELAEYVNMPLATLDALLDCHESSQDAAMIVPEPDELCAREYLDRISPVDPAEHIYAESRDRTLKRWVSALNKRQRAVIERRYGLNGHKADTLENVGLEICLTRERVRQLQIEGLRRLRRMANAEGCDLDSFL</sequence>
<dbReference type="InterPro" id="IPR000943">
    <property type="entry name" value="RNA_pol_sigma70"/>
</dbReference>
<gene>
    <name evidence="8" type="ORF">PS2015_1408</name>
</gene>
<dbReference type="EMBL" id="CP013189">
    <property type="protein sequence ID" value="ALO46065.1"/>
    <property type="molecule type" value="Genomic_DNA"/>
</dbReference>
<dbReference type="GO" id="GO:0003677">
    <property type="term" value="F:DNA binding"/>
    <property type="evidence" value="ECO:0007669"/>
    <property type="project" value="UniProtKB-KW"/>
</dbReference>
<dbReference type="PANTHER" id="PTHR30603">
    <property type="entry name" value="RNA POLYMERASE SIGMA FACTOR RPO"/>
    <property type="match status" value="1"/>
</dbReference>
<dbReference type="InterPro" id="IPR007630">
    <property type="entry name" value="RNA_pol_sigma70_r4"/>
</dbReference>
<keyword evidence="3 5" id="KW-0238">DNA-binding</keyword>
<dbReference type="InterPro" id="IPR007624">
    <property type="entry name" value="RNA_pol_sigma70_r3"/>
</dbReference>
<dbReference type="Pfam" id="PF04539">
    <property type="entry name" value="Sigma70_r3"/>
    <property type="match status" value="1"/>
</dbReference>
<keyword evidence="9" id="KW-1185">Reference proteome</keyword>
<dbReference type="InterPro" id="IPR050239">
    <property type="entry name" value="Sigma-70_RNA_pol_init_factors"/>
</dbReference>
<dbReference type="InterPro" id="IPR007627">
    <property type="entry name" value="RNA_pol_sigma70_r2"/>
</dbReference>
<keyword evidence="2 5" id="KW-0731">Sigma factor</keyword>
<keyword evidence="4 5" id="KW-0804">Transcription</keyword>
<evidence type="ECO:0000256" key="5">
    <source>
        <dbReference type="RuleBase" id="RU362124"/>
    </source>
</evidence>
<dbReference type="FunFam" id="1.10.601.10:FF:000001">
    <property type="entry name" value="RNA polymerase sigma factor SigA"/>
    <property type="match status" value="1"/>
</dbReference>
<dbReference type="SUPFAM" id="SSF88946">
    <property type="entry name" value="Sigma2 domain of RNA polymerase sigma factors"/>
    <property type="match status" value="1"/>
</dbReference>
<dbReference type="Pfam" id="PF04542">
    <property type="entry name" value="Sigma70_r2"/>
    <property type="match status" value="1"/>
</dbReference>
<organism evidence="8 9">
    <name type="scientific">Pseudohongiella spirulinae</name>
    <dbReference type="NCBI Taxonomy" id="1249552"/>
    <lineage>
        <taxon>Bacteria</taxon>
        <taxon>Pseudomonadati</taxon>
        <taxon>Pseudomonadota</taxon>
        <taxon>Gammaproteobacteria</taxon>
        <taxon>Pseudomonadales</taxon>
        <taxon>Pseudohongiellaceae</taxon>
        <taxon>Pseudohongiella</taxon>
    </lineage>
</organism>
<dbReference type="PANTHER" id="PTHR30603:SF67">
    <property type="entry name" value="RNA POLYMERASE SIGMA FACTOR RPOS"/>
    <property type="match status" value="1"/>
</dbReference>
<dbReference type="InterPro" id="IPR014284">
    <property type="entry name" value="RNA_pol_sigma-70_dom"/>
</dbReference>
<protein>
    <recommendedName>
        <fullName evidence="5">RNA polymerase sigma factor</fullName>
    </recommendedName>
</protein>
<comment type="function">
    <text evidence="5">Sigma factors are initiation factors that promote the attachment of RNA polymerase to specific initiation sites and are then released.</text>
</comment>
<dbReference type="PATRIC" id="fig|1249552.3.peg.1412"/>
<evidence type="ECO:0000256" key="3">
    <source>
        <dbReference type="ARBA" id="ARBA00023125"/>
    </source>
</evidence>
<dbReference type="InterPro" id="IPR013324">
    <property type="entry name" value="RNA_pol_sigma_r3/r4-like"/>
</dbReference>
<dbReference type="Proteomes" id="UP000065641">
    <property type="component" value="Chromosome"/>
</dbReference>
<evidence type="ECO:0000256" key="1">
    <source>
        <dbReference type="ARBA" id="ARBA00023015"/>
    </source>
</evidence>
<proteinExistence type="inferred from homology"/>
<dbReference type="PROSITE" id="PS00716">
    <property type="entry name" value="SIGMA70_2"/>
    <property type="match status" value="1"/>
</dbReference>
<feature type="domain" description="RNA polymerase sigma-70" evidence="6">
    <location>
        <begin position="71"/>
        <end position="84"/>
    </location>
</feature>
<dbReference type="GO" id="GO:0016987">
    <property type="term" value="F:sigma factor activity"/>
    <property type="evidence" value="ECO:0007669"/>
    <property type="project" value="UniProtKB-KW"/>
</dbReference>
<evidence type="ECO:0000259" key="7">
    <source>
        <dbReference type="PROSITE" id="PS00716"/>
    </source>
</evidence>
<evidence type="ECO:0000313" key="8">
    <source>
        <dbReference type="EMBL" id="ALO46065.1"/>
    </source>
</evidence>
<evidence type="ECO:0000256" key="4">
    <source>
        <dbReference type="ARBA" id="ARBA00023163"/>
    </source>
</evidence>
<dbReference type="AlphaFoldDB" id="A0A0S2KCP5"/>
<accession>A0A0S2KCP5</accession>
<dbReference type="PROSITE" id="PS00715">
    <property type="entry name" value="SIGMA70_1"/>
    <property type="match status" value="1"/>
</dbReference>
<dbReference type="SUPFAM" id="SSF88659">
    <property type="entry name" value="Sigma3 and sigma4 domains of RNA polymerase sigma factors"/>
    <property type="match status" value="2"/>
</dbReference>